<keyword evidence="8" id="KW-0949">S-adenosyl-L-methionine</keyword>
<dbReference type="SFLD" id="SFLDG01062">
    <property type="entry name" value="methyltransferase_(Class_A)"/>
    <property type="match status" value="1"/>
</dbReference>
<dbReference type="Gene3D" id="1.10.150.530">
    <property type="match status" value="1"/>
</dbReference>
<dbReference type="InterPro" id="IPR004383">
    <property type="entry name" value="rRNA_lsu_MTrfase_RlmN/Cfr"/>
</dbReference>
<dbReference type="Pfam" id="PF04055">
    <property type="entry name" value="Radical_SAM"/>
    <property type="match status" value="1"/>
</dbReference>
<keyword evidence="6" id="KW-0489">Methyltransferase</keyword>
<dbReference type="InterPro" id="IPR027492">
    <property type="entry name" value="RNA_MTrfase_RlmN"/>
</dbReference>
<dbReference type="Pfam" id="PF21016">
    <property type="entry name" value="RlmN_N"/>
    <property type="match status" value="1"/>
</dbReference>
<dbReference type="PANTHER" id="PTHR30544:SF5">
    <property type="entry name" value="RADICAL SAM CORE DOMAIN-CONTAINING PROTEIN"/>
    <property type="match status" value="1"/>
</dbReference>
<evidence type="ECO:0000256" key="10">
    <source>
        <dbReference type="ARBA" id="ARBA00022723"/>
    </source>
</evidence>
<dbReference type="PANTHER" id="PTHR30544">
    <property type="entry name" value="23S RRNA METHYLTRANSFERASE"/>
    <property type="match status" value="1"/>
</dbReference>
<evidence type="ECO:0000256" key="2">
    <source>
        <dbReference type="ARBA" id="ARBA00004496"/>
    </source>
</evidence>
<dbReference type="Gene3D" id="3.20.20.70">
    <property type="entry name" value="Aldolase class I"/>
    <property type="match status" value="1"/>
</dbReference>
<sequence length="342" mass="37025">MTPALLAMTVEELTDAVQQLGHPAYRARQLADWVYAKAVTDPAAMTNLPKALAQGFDILTSRVVARADGRDGTIKLLIELADGERIECVMMPSPKRVTACLSTQVGCSMACVFCASGMEGLRRNLSAGEILEQILHLSQACKRRITNAVFMGVGEPLANYDATIAAVRALVDPQRFNISARHVTVSTVGLPKKIRRLAREGLPITLAISLHAPNDALRKQLLPTAGGTPIADILAAAQEFFEAHKREITIEYVLLGGVNDSMVCADALAKLARTIRCNVNLIRFNPVDPSTLVPPTIATVKAFAQRLGKRGVNVHVRRPRGRDVAAACGQLRRNRPLQSDSR</sequence>
<dbReference type="AlphaFoldDB" id="A0A0F9UMI3"/>
<evidence type="ECO:0000256" key="5">
    <source>
        <dbReference type="ARBA" id="ARBA00022552"/>
    </source>
</evidence>
<dbReference type="GO" id="GO:0008173">
    <property type="term" value="F:RNA methyltransferase activity"/>
    <property type="evidence" value="ECO:0007669"/>
    <property type="project" value="InterPro"/>
</dbReference>
<proteinExistence type="inferred from homology"/>
<keyword evidence="4" id="KW-0963">Cytoplasm</keyword>
<protein>
    <recommendedName>
        <fullName evidence="14">Radical SAM core domain-containing protein</fullName>
    </recommendedName>
</protein>
<comment type="caution">
    <text evidence="15">The sequence shown here is derived from an EMBL/GenBank/DDBJ whole genome shotgun (WGS) entry which is preliminary data.</text>
</comment>
<evidence type="ECO:0000256" key="4">
    <source>
        <dbReference type="ARBA" id="ARBA00022490"/>
    </source>
</evidence>
<feature type="domain" description="Radical SAM core" evidence="14">
    <location>
        <begin position="93"/>
        <end position="323"/>
    </location>
</feature>
<dbReference type="PIRSF" id="PIRSF006004">
    <property type="entry name" value="CHP00048"/>
    <property type="match status" value="1"/>
</dbReference>
<evidence type="ECO:0000313" key="15">
    <source>
        <dbReference type="EMBL" id="KKN92874.1"/>
    </source>
</evidence>
<evidence type="ECO:0000256" key="13">
    <source>
        <dbReference type="ARBA" id="ARBA00023157"/>
    </source>
</evidence>
<keyword evidence="11" id="KW-0408">Iron</keyword>
<keyword evidence="13" id="KW-1015">Disulfide bond</keyword>
<dbReference type="PROSITE" id="PS51918">
    <property type="entry name" value="RADICAL_SAM"/>
    <property type="match status" value="1"/>
</dbReference>
<reference evidence="15" key="1">
    <citation type="journal article" date="2015" name="Nature">
        <title>Complex archaea that bridge the gap between prokaryotes and eukaryotes.</title>
        <authorList>
            <person name="Spang A."/>
            <person name="Saw J.H."/>
            <person name="Jorgensen S.L."/>
            <person name="Zaremba-Niedzwiedzka K."/>
            <person name="Martijn J."/>
            <person name="Lind A.E."/>
            <person name="van Eijk R."/>
            <person name="Schleper C."/>
            <person name="Guy L."/>
            <person name="Ettema T.J."/>
        </authorList>
    </citation>
    <scope>NUCLEOTIDE SEQUENCE</scope>
</reference>
<dbReference type="InterPro" id="IPR006638">
    <property type="entry name" value="Elp3/MiaA/NifB-like_rSAM"/>
</dbReference>
<evidence type="ECO:0000256" key="9">
    <source>
        <dbReference type="ARBA" id="ARBA00022694"/>
    </source>
</evidence>
<gene>
    <name evidence="15" type="ORF">LCGC14_0204020</name>
</gene>
<dbReference type="SFLD" id="SFLDF00275">
    <property type="entry name" value="adenosine_C2_methyltransferase"/>
    <property type="match status" value="1"/>
</dbReference>
<keyword evidence="7" id="KW-0808">Transferase</keyword>
<dbReference type="InterPro" id="IPR007197">
    <property type="entry name" value="rSAM"/>
</dbReference>
<dbReference type="GO" id="GO:0051539">
    <property type="term" value="F:4 iron, 4 sulfur cluster binding"/>
    <property type="evidence" value="ECO:0007669"/>
    <property type="project" value="UniProtKB-KW"/>
</dbReference>
<comment type="subcellular location">
    <subcellularLocation>
        <location evidence="2">Cytoplasm</location>
    </subcellularLocation>
</comment>
<evidence type="ECO:0000256" key="7">
    <source>
        <dbReference type="ARBA" id="ARBA00022679"/>
    </source>
</evidence>
<evidence type="ECO:0000256" key="8">
    <source>
        <dbReference type="ARBA" id="ARBA00022691"/>
    </source>
</evidence>
<dbReference type="InterPro" id="IPR013785">
    <property type="entry name" value="Aldolase_TIM"/>
</dbReference>
<dbReference type="SUPFAM" id="SSF102114">
    <property type="entry name" value="Radical SAM enzymes"/>
    <property type="match status" value="1"/>
</dbReference>
<keyword evidence="5" id="KW-0698">rRNA processing</keyword>
<dbReference type="GO" id="GO:0070475">
    <property type="term" value="P:rRNA base methylation"/>
    <property type="evidence" value="ECO:0007669"/>
    <property type="project" value="InterPro"/>
</dbReference>
<evidence type="ECO:0000256" key="1">
    <source>
        <dbReference type="ARBA" id="ARBA00001966"/>
    </source>
</evidence>
<evidence type="ECO:0000256" key="3">
    <source>
        <dbReference type="ARBA" id="ARBA00022485"/>
    </source>
</evidence>
<organism evidence="15">
    <name type="scientific">marine sediment metagenome</name>
    <dbReference type="NCBI Taxonomy" id="412755"/>
    <lineage>
        <taxon>unclassified sequences</taxon>
        <taxon>metagenomes</taxon>
        <taxon>ecological metagenomes</taxon>
    </lineage>
</organism>
<evidence type="ECO:0000259" key="14">
    <source>
        <dbReference type="PROSITE" id="PS51918"/>
    </source>
</evidence>
<name>A0A0F9UMI3_9ZZZZ</name>
<dbReference type="InterPro" id="IPR040072">
    <property type="entry name" value="Methyltransferase_A"/>
</dbReference>
<dbReference type="SMART" id="SM00729">
    <property type="entry name" value="Elp3"/>
    <property type="match status" value="1"/>
</dbReference>
<keyword evidence="3" id="KW-0004">4Fe-4S</keyword>
<dbReference type="NCBIfam" id="TIGR00048">
    <property type="entry name" value="rRNA_mod_RlmN"/>
    <property type="match status" value="1"/>
</dbReference>
<keyword evidence="12" id="KW-0411">Iron-sulfur</keyword>
<dbReference type="InterPro" id="IPR048641">
    <property type="entry name" value="RlmN_N"/>
</dbReference>
<evidence type="ECO:0000256" key="11">
    <source>
        <dbReference type="ARBA" id="ARBA00023004"/>
    </source>
</evidence>
<dbReference type="GO" id="GO:0005737">
    <property type="term" value="C:cytoplasm"/>
    <property type="evidence" value="ECO:0007669"/>
    <property type="project" value="UniProtKB-SubCell"/>
</dbReference>
<dbReference type="HAMAP" id="MF_01849">
    <property type="entry name" value="RNA_methyltr_RlmN"/>
    <property type="match status" value="1"/>
</dbReference>
<accession>A0A0F9UMI3</accession>
<dbReference type="SFLD" id="SFLDS00029">
    <property type="entry name" value="Radical_SAM"/>
    <property type="match status" value="1"/>
</dbReference>
<dbReference type="CDD" id="cd01335">
    <property type="entry name" value="Radical_SAM"/>
    <property type="match status" value="1"/>
</dbReference>
<keyword evidence="9" id="KW-0819">tRNA processing</keyword>
<dbReference type="EMBL" id="LAZR01000091">
    <property type="protein sequence ID" value="KKN92874.1"/>
    <property type="molecule type" value="Genomic_DNA"/>
</dbReference>
<evidence type="ECO:0000256" key="6">
    <source>
        <dbReference type="ARBA" id="ARBA00022603"/>
    </source>
</evidence>
<comment type="cofactor">
    <cofactor evidence="1">
        <name>[4Fe-4S] cluster</name>
        <dbReference type="ChEBI" id="CHEBI:49883"/>
    </cofactor>
</comment>
<dbReference type="InterPro" id="IPR058240">
    <property type="entry name" value="rSAM_sf"/>
</dbReference>
<keyword evidence="10" id="KW-0479">Metal-binding</keyword>
<dbReference type="FunFam" id="3.20.20.70:FF:000014">
    <property type="entry name" value="Probable dual-specificity RNA methyltransferase RlmN"/>
    <property type="match status" value="1"/>
</dbReference>
<evidence type="ECO:0000256" key="12">
    <source>
        <dbReference type="ARBA" id="ARBA00023014"/>
    </source>
</evidence>
<dbReference type="GO" id="GO:0046872">
    <property type="term" value="F:metal ion binding"/>
    <property type="evidence" value="ECO:0007669"/>
    <property type="project" value="UniProtKB-KW"/>
</dbReference>
<dbReference type="GO" id="GO:0030488">
    <property type="term" value="P:tRNA methylation"/>
    <property type="evidence" value="ECO:0007669"/>
    <property type="project" value="InterPro"/>
</dbReference>